<dbReference type="CDD" id="cd00090">
    <property type="entry name" value="HTH_ARSR"/>
    <property type="match status" value="1"/>
</dbReference>
<accession>A0ABD6A540</accession>
<dbReference type="GO" id="GO:0003677">
    <property type="term" value="F:DNA binding"/>
    <property type="evidence" value="ECO:0007669"/>
    <property type="project" value="UniProtKB-KW"/>
</dbReference>
<dbReference type="InterPro" id="IPR019888">
    <property type="entry name" value="Tscrpt_reg_AsnC-like"/>
</dbReference>
<keyword evidence="1" id="KW-0805">Transcription regulation</keyword>
<dbReference type="PANTHER" id="PTHR30154">
    <property type="entry name" value="LEUCINE-RESPONSIVE REGULATORY PROTEIN"/>
    <property type="match status" value="1"/>
</dbReference>
<protein>
    <submittedName>
        <fullName evidence="5">Lrp/AsnC family transcriptional regulator</fullName>
    </submittedName>
</protein>
<dbReference type="AlphaFoldDB" id="A0ABD6A540"/>
<comment type="caution">
    <text evidence="5">The sequence shown here is derived from an EMBL/GenBank/DDBJ whole genome shotgun (WGS) entry which is preliminary data.</text>
</comment>
<evidence type="ECO:0000259" key="4">
    <source>
        <dbReference type="PROSITE" id="PS50956"/>
    </source>
</evidence>
<dbReference type="SUPFAM" id="SSF46785">
    <property type="entry name" value="Winged helix' DNA-binding domain"/>
    <property type="match status" value="1"/>
</dbReference>
<evidence type="ECO:0000256" key="3">
    <source>
        <dbReference type="ARBA" id="ARBA00023163"/>
    </source>
</evidence>
<evidence type="ECO:0000256" key="1">
    <source>
        <dbReference type="ARBA" id="ARBA00023015"/>
    </source>
</evidence>
<dbReference type="Gene3D" id="1.10.10.10">
    <property type="entry name" value="Winged helix-like DNA-binding domain superfamily/Winged helix DNA-binding domain"/>
    <property type="match status" value="1"/>
</dbReference>
<dbReference type="Proteomes" id="UP001596547">
    <property type="component" value="Unassembled WGS sequence"/>
</dbReference>
<dbReference type="PRINTS" id="PR00033">
    <property type="entry name" value="HTHASNC"/>
</dbReference>
<dbReference type="RefSeq" id="WP_276304741.1">
    <property type="nucleotide sequence ID" value="NZ_CP119992.1"/>
</dbReference>
<evidence type="ECO:0000313" key="6">
    <source>
        <dbReference type="Proteomes" id="UP001596547"/>
    </source>
</evidence>
<organism evidence="5 6">
    <name type="scientific">Halomarina halobia</name>
    <dbReference type="NCBI Taxonomy" id="3033386"/>
    <lineage>
        <taxon>Archaea</taxon>
        <taxon>Methanobacteriati</taxon>
        <taxon>Methanobacteriota</taxon>
        <taxon>Stenosarchaea group</taxon>
        <taxon>Halobacteria</taxon>
        <taxon>Halobacteriales</taxon>
        <taxon>Natronomonadaceae</taxon>
        <taxon>Halomarina</taxon>
    </lineage>
</organism>
<evidence type="ECO:0000313" key="5">
    <source>
        <dbReference type="EMBL" id="MFC7315338.1"/>
    </source>
</evidence>
<dbReference type="InterPro" id="IPR011991">
    <property type="entry name" value="ArsR-like_HTH"/>
</dbReference>
<keyword evidence="6" id="KW-1185">Reference proteome</keyword>
<dbReference type="Pfam" id="PF13412">
    <property type="entry name" value="HTH_24"/>
    <property type="match status" value="1"/>
</dbReference>
<evidence type="ECO:0000256" key="2">
    <source>
        <dbReference type="ARBA" id="ARBA00023125"/>
    </source>
</evidence>
<proteinExistence type="predicted"/>
<reference evidence="5 6" key="1">
    <citation type="journal article" date="2019" name="Int. J. Syst. Evol. Microbiol.">
        <title>The Global Catalogue of Microorganisms (GCM) 10K type strain sequencing project: providing services to taxonomists for standard genome sequencing and annotation.</title>
        <authorList>
            <consortium name="The Broad Institute Genomics Platform"/>
            <consortium name="The Broad Institute Genome Sequencing Center for Infectious Disease"/>
            <person name="Wu L."/>
            <person name="Ma J."/>
        </authorList>
    </citation>
    <scope>NUCLEOTIDE SEQUENCE [LARGE SCALE GENOMIC DNA]</scope>
    <source>
        <strain evidence="5 6">PSR21</strain>
    </source>
</reference>
<name>A0ABD6A540_9EURY</name>
<dbReference type="PROSITE" id="PS50956">
    <property type="entry name" value="HTH_ASNC_2"/>
    <property type="match status" value="1"/>
</dbReference>
<dbReference type="InterPro" id="IPR000485">
    <property type="entry name" value="AsnC-type_HTH_dom"/>
</dbReference>
<keyword evidence="3" id="KW-0804">Transcription</keyword>
<dbReference type="PANTHER" id="PTHR30154:SF34">
    <property type="entry name" value="TRANSCRIPTIONAL REGULATOR AZLB"/>
    <property type="match status" value="1"/>
</dbReference>
<sequence>MKNGKLDDVDRRILYELQRDARRTSSGDIAKEIDISASTVRNRIQRLEAAGIIRGYHIDIDYERAGYPLYTKLICTAPIDEREQLAKRALEVPGVAAVREVMTGDENVYINAVGEDHDDLSRIGRELSALGLRITEEELIRNEYVCPYHGFLGQERQD</sequence>
<gene>
    <name evidence="5" type="ORF">ACFQPE_00810</name>
</gene>
<feature type="domain" description="HTH asnC-type" evidence="4">
    <location>
        <begin position="6"/>
        <end position="68"/>
    </location>
</feature>
<dbReference type="InterPro" id="IPR036390">
    <property type="entry name" value="WH_DNA-bd_sf"/>
</dbReference>
<dbReference type="EMBL" id="JBHTBF010000001">
    <property type="protein sequence ID" value="MFC7315338.1"/>
    <property type="molecule type" value="Genomic_DNA"/>
</dbReference>
<dbReference type="InterPro" id="IPR036388">
    <property type="entry name" value="WH-like_DNA-bd_sf"/>
</dbReference>
<dbReference type="GeneID" id="79314299"/>
<keyword evidence="2" id="KW-0238">DNA-binding</keyword>
<dbReference type="SMART" id="SM00344">
    <property type="entry name" value="HTH_ASNC"/>
    <property type="match status" value="1"/>
</dbReference>